<name>R7SMW4_DICSQ</name>
<evidence type="ECO:0000256" key="1">
    <source>
        <dbReference type="SAM" id="Phobius"/>
    </source>
</evidence>
<feature type="transmembrane region" description="Helical" evidence="1">
    <location>
        <begin position="160"/>
        <end position="180"/>
    </location>
</feature>
<dbReference type="HOGENOM" id="CLU_046025_5_0_1"/>
<dbReference type="Pfam" id="PF20152">
    <property type="entry name" value="DUF6534"/>
    <property type="match status" value="1"/>
</dbReference>
<reference evidence="3 4" key="1">
    <citation type="journal article" date="2012" name="Science">
        <title>The Paleozoic origin of enzymatic lignin decomposition reconstructed from 31 fungal genomes.</title>
        <authorList>
            <person name="Floudas D."/>
            <person name="Binder M."/>
            <person name="Riley R."/>
            <person name="Barry K."/>
            <person name="Blanchette R.A."/>
            <person name="Henrissat B."/>
            <person name="Martinez A.T."/>
            <person name="Otillar R."/>
            <person name="Spatafora J.W."/>
            <person name="Yadav J.S."/>
            <person name="Aerts A."/>
            <person name="Benoit I."/>
            <person name="Boyd A."/>
            <person name="Carlson A."/>
            <person name="Copeland A."/>
            <person name="Coutinho P.M."/>
            <person name="de Vries R.P."/>
            <person name="Ferreira P."/>
            <person name="Findley K."/>
            <person name="Foster B."/>
            <person name="Gaskell J."/>
            <person name="Glotzer D."/>
            <person name="Gorecki P."/>
            <person name="Heitman J."/>
            <person name="Hesse C."/>
            <person name="Hori C."/>
            <person name="Igarashi K."/>
            <person name="Jurgens J.A."/>
            <person name="Kallen N."/>
            <person name="Kersten P."/>
            <person name="Kohler A."/>
            <person name="Kuees U."/>
            <person name="Kumar T.K.A."/>
            <person name="Kuo A."/>
            <person name="LaButti K."/>
            <person name="Larrondo L.F."/>
            <person name="Lindquist E."/>
            <person name="Ling A."/>
            <person name="Lombard V."/>
            <person name="Lucas S."/>
            <person name="Lundell T."/>
            <person name="Martin R."/>
            <person name="McLaughlin D.J."/>
            <person name="Morgenstern I."/>
            <person name="Morin E."/>
            <person name="Murat C."/>
            <person name="Nagy L.G."/>
            <person name="Nolan M."/>
            <person name="Ohm R.A."/>
            <person name="Patyshakuliyeva A."/>
            <person name="Rokas A."/>
            <person name="Ruiz-Duenas F.J."/>
            <person name="Sabat G."/>
            <person name="Salamov A."/>
            <person name="Samejima M."/>
            <person name="Schmutz J."/>
            <person name="Slot J.C."/>
            <person name="St John F."/>
            <person name="Stenlid J."/>
            <person name="Sun H."/>
            <person name="Sun S."/>
            <person name="Syed K."/>
            <person name="Tsang A."/>
            <person name="Wiebenga A."/>
            <person name="Young D."/>
            <person name="Pisabarro A."/>
            <person name="Eastwood D.C."/>
            <person name="Martin F."/>
            <person name="Cullen D."/>
            <person name="Grigoriev I.V."/>
            <person name="Hibbett D.S."/>
        </authorList>
    </citation>
    <scope>NUCLEOTIDE SEQUENCE [LARGE SCALE GENOMIC DNA]</scope>
    <source>
        <strain evidence="3 4">LYAD-421 SS1</strain>
    </source>
</reference>
<feature type="transmembrane region" description="Helical" evidence="1">
    <location>
        <begin position="50"/>
        <end position="75"/>
    </location>
</feature>
<dbReference type="RefSeq" id="XP_007369720.1">
    <property type="nucleotide sequence ID" value="XM_007369658.1"/>
</dbReference>
<dbReference type="PANTHER" id="PTHR40465">
    <property type="entry name" value="CHROMOSOME 1, WHOLE GENOME SHOTGUN SEQUENCE"/>
    <property type="match status" value="1"/>
</dbReference>
<keyword evidence="1" id="KW-0812">Transmembrane</keyword>
<proteinExistence type="predicted"/>
<dbReference type="KEGG" id="dsq:DICSQDRAFT_173862"/>
<feature type="transmembrane region" description="Helical" evidence="1">
    <location>
        <begin position="267"/>
        <end position="288"/>
    </location>
</feature>
<protein>
    <recommendedName>
        <fullName evidence="2">DUF6534 domain-containing protein</fullName>
    </recommendedName>
</protein>
<dbReference type="EMBL" id="JH719449">
    <property type="protein sequence ID" value="EJF57524.1"/>
    <property type="molecule type" value="Genomic_DNA"/>
</dbReference>
<dbReference type="OrthoDB" id="2535105at2759"/>
<keyword evidence="1" id="KW-0472">Membrane</keyword>
<sequence length="379" mass="42738">MPQEECVPLRTPGDFDFQDAYYWYITPPPRILGQRLTRVMSSLPSIDDTLGAVFIGTYISLVLYGLALHQAYLYYVNYPYDKRWLKIYVGIVLVLELVCTVLTCHMCYYYGVSNYADPTSLGYIVWSTVVLAIVGALMVVFTQCFFLHRVWLIGRQYRPVAVIAFMFMMLELSVCFAYAVDALRLKTWDGMTPRVWFVSVHTSASAVADLLITWVLIYTLRQNQKRGMQRTNDMINDLILYSVSTGLVTGVYNIVCFILSLALPQTLLYWATVMVGLKLYSNSLLAALNSRRSISARHPAGVTDTSPFGVSIRPLDSIELSHSTKHTSQMVTSWNVRSLAGRDDTQSTSEAGDNGIAVKITKEVVREPSESDLKRTEDV</sequence>
<gene>
    <name evidence="3" type="ORF">DICSQDRAFT_173862</name>
</gene>
<feature type="transmembrane region" description="Helical" evidence="1">
    <location>
        <begin position="87"/>
        <end position="111"/>
    </location>
</feature>
<feature type="domain" description="DUF6534" evidence="2">
    <location>
        <begin position="205"/>
        <end position="293"/>
    </location>
</feature>
<dbReference type="OMA" id="WELTANC"/>
<organism evidence="3 4">
    <name type="scientific">Dichomitus squalens (strain LYAD-421)</name>
    <name type="common">Western red white-rot fungus</name>
    <dbReference type="NCBI Taxonomy" id="732165"/>
    <lineage>
        <taxon>Eukaryota</taxon>
        <taxon>Fungi</taxon>
        <taxon>Dikarya</taxon>
        <taxon>Basidiomycota</taxon>
        <taxon>Agaricomycotina</taxon>
        <taxon>Agaricomycetes</taxon>
        <taxon>Polyporales</taxon>
        <taxon>Polyporaceae</taxon>
        <taxon>Dichomitus</taxon>
    </lineage>
</organism>
<dbReference type="InterPro" id="IPR045339">
    <property type="entry name" value="DUF6534"/>
</dbReference>
<keyword evidence="1" id="KW-1133">Transmembrane helix</keyword>
<accession>R7SMW4</accession>
<feature type="transmembrane region" description="Helical" evidence="1">
    <location>
        <begin position="123"/>
        <end position="148"/>
    </location>
</feature>
<evidence type="ECO:0000313" key="3">
    <source>
        <dbReference type="EMBL" id="EJF57524.1"/>
    </source>
</evidence>
<feature type="transmembrane region" description="Helical" evidence="1">
    <location>
        <begin position="195"/>
        <end position="217"/>
    </location>
</feature>
<dbReference type="GeneID" id="18839838"/>
<dbReference type="Proteomes" id="UP000053319">
    <property type="component" value="Unassembled WGS sequence"/>
</dbReference>
<feature type="transmembrane region" description="Helical" evidence="1">
    <location>
        <begin position="238"/>
        <end position="261"/>
    </location>
</feature>
<evidence type="ECO:0000259" key="2">
    <source>
        <dbReference type="Pfam" id="PF20152"/>
    </source>
</evidence>
<dbReference type="PANTHER" id="PTHR40465:SF1">
    <property type="entry name" value="DUF6534 DOMAIN-CONTAINING PROTEIN"/>
    <property type="match status" value="1"/>
</dbReference>
<evidence type="ECO:0000313" key="4">
    <source>
        <dbReference type="Proteomes" id="UP000053319"/>
    </source>
</evidence>
<dbReference type="AlphaFoldDB" id="R7SMW4"/>